<name>A0AAJ1T7S6_9BACI</name>
<evidence type="ECO:0000259" key="6">
    <source>
        <dbReference type="Pfam" id="PF02913"/>
    </source>
</evidence>
<dbReference type="SUPFAM" id="SSF55103">
    <property type="entry name" value="FAD-linked oxidases, C-terminal domain"/>
    <property type="match status" value="1"/>
</dbReference>
<accession>A0AAJ1T7S6</accession>
<evidence type="ECO:0000256" key="3">
    <source>
        <dbReference type="ARBA" id="ARBA00022630"/>
    </source>
</evidence>
<dbReference type="InterPro" id="IPR016171">
    <property type="entry name" value="Vanillyl_alc_oxidase_C-sub2"/>
</dbReference>
<comment type="similarity">
    <text evidence="2">Belongs to the FAD-binding oxidoreductase/transferase type 4 family.</text>
</comment>
<evidence type="ECO:0000256" key="2">
    <source>
        <dbReference type="ARBA" id="ARBA00008000"/>
    </source>
</evidence>
<dbReference type="Proteomes" id="UP001237207">
    <property type="component" value="Unassembled WGS sequence"/>
</dbReference>
<evidence type="ECO:0000256" key="5">
    <source>
        <dbReference type="ARBA" id="ARBA00023002"/>
    </source>
</evidence>
<gene>
    <name evidence="7" type="ORF">J2S13_002562</name>
</gene>
<dbReference type="InterPro" id="IPR016164">
    <property type="entry name" value="FAD-linked_Oxase-like_C"/>
</dbReference>
<evidence type="ECO:0000313" key="8">
    <source>
        <dbReference type="Proteomes" id="UP001237207"/>
    </source>
</evidence>
<keyword evidence="4" id="KW-0274">FAD</keyword>
<keyword evidence="3" id="KW-0285">Flavoprotein</keyword>
<dbReference type="RefSeq" id="WP_307258138.1">
    <property type="nucleotide sequence ID" value="NZ_JAUSUC010000036.1"/>
</dbReference>
<dbReference type="FunFam" id="3.30.70.2740:FF:000001">
    <property type="entry name" value="D-lactate dehydrogenase mitochondrial"/>
    <property type="match status" value="1"/>
</dbReference>
<dbReference type="AlphaFoldDB" id="A0AAJ1T7S6"/>
<keyword evidence="5" id="KW-0560">Oxidoreductase</keyword>
<dbReference type="GO" id="GO:0008720">
    <property type="term" value="F:D-lactate dehydrogenase (NAD+) activity"/>
    <property type="evidence" value="ECO:0007669"/>
    <property type="project" value="TreeGrafter"/>
</dbReference>
<feature type="domain" description="FAD-binding oxidoreductase/transferase type 4 C-terminal" evidence="6">
    <location>
        <begin position="2"/>
        <end position="114"/>
    </location>
</feature>
<sequence>MPMSTDICVPISKLPEAITNTRKLADQYKIDAAIFGHVGDGNDHSILPMDVDDQKEMEKVQQLHDEMVHFALAHDGTCTGEHGIGIGKRKYLYKEHLTSIPMMKAIKHSFDPNGS</sequence>
<comment type="cofactor">
    <cofactor evidence="1">
        <name>FAD</name>
        <dbReference type="ChEBI" id="CHEBI:57692"/>
    </cofactor>
</comment>
<dbReference type="GO" id="GO:1903457">
    <property type="term" value="P:lactate catabolic process"/>
    <property type="evidence" value="ECO:0007669"/>
    <property type="project" value="TreeGrafter"/>
</dbReference>
<evidence type="ECO:0000256" key="4">
    <source>
        <dbReference type="ARBA" id="ARBA00022827"/>
    </source>
</evidence>
<proteinExistence type="inferred from homology"/>
<dbReference type="Pfam" id="PF02913">
    <property type="entry name" value="FAD-oxidase_C"/>
    <property type="match status" value="1"/>
</dbReference>
<dbReference type="Gene3D" id="1.10.45.10">
    <property type="entry name" value="Vanillyl-alcohol Oxidase, Chain A, domain 4"/>
    <property type="match status" value="1"/>
</dbReference>
<dbReference type="PANTHER" id="PTHR11748:SF111">
    <property type="entry name" value="D-LACTATE DEHYDROGENASE, MITOCHONDRIAL-RELATED"/>
    <property type="match status" value="1"/>
</dbReference>
<comment type="caution">
    <text evidence="7">The sequence shown here is derived from an EMBL/GenBank/DDBJ whole genome shotgun (WGS) entry which is preliminary data.</text>
</comment>
<dbReference type="InterPro" id="IPR004113">
    <property type="entry name" value="FAD-bd_oxidored_4_C"/>
</dbReference>
<reference evidence="7" key="1">
    <citation type="submission" date="2023-07" db="EMBL/GenBank/DDBJ databases">
        <title>Genomic Encyclopedia of Type Strains, Phase IV (KMG-IV): sequencing the most valuable type-strain genomes for metagenomic binning, comparative biology and taxonomic classification.</title>
        <authorList>
            <person name="Goeker M."/>
        </authorList>
    </citation>
    <scope>NUCLEOTIDE SEQUENCE</scope>
    <source>
        <strain evidence="7">DSM 23947</strain>
    </source>
</reference>
<dbReference type="Gene3D" id="3.30.70.2740">
    <property type="match status" value="1"/>
</dbReference>
<evidence type="ECO:0000313" key="7">
    <source>
        <dbReference type="EMBL" id="MDQ0216140.1"/>
    </source>
</evidence>
<dbReference type="PANTHER" id="PTHR11748">
    <property type="entry name" value="D-LACTATE DEHYDROGENASE"/>
    <property type="match status" value="1"/>
</dbReference>
<dbReference type="GO" id="GO:0050660">
    <property type="term" value="F:flavin adenine dinucleotide binding"/>
    <property type="evidence" value="ECO:0007669"/>
    <property type="project" value="InterPro"/>
</dbReference>
<organism evidence="7 8">
    <name type="scientific">Oikeobacillus pervagus</name>
    <dbReference type="NCBI Taxonomy" id="1325931"/>
    <lineage>
        <taxon>Bacteria</taxon>
        <taxon>Bacillati</taxon>
        <taxon>Bacillota</taxon>
        <taxon>Bacilli</taxon>
        <taxon>Bacillales</taxon>
        <taxon>Bacillaceae</taxon>
        <taxon>Oikeobacillus</taxon>
    </lineage>
</organism>
<protein>
    <submittedName>
        <fullName evidence="7">FAD/FMN-containing dehydrogenase</fullName>
    </submittedName>
</protein>
<keyword evidence="8" id="KW-1185">Reference proteome</keyword>
<dbReference type="GO" id="GO:0004458">
    <property type="term" value="F:D-lactate dehydrogenase (cytochrome) activity"/>
    <property type="evidence" value="ECO:0007669"/>
    <property type="project" value="TreeGrafter"/>
</dbReference>
<evidence type="ECO:0000256" key="1">
    <source>
        <dbReference type="ARBA" id="ARBA00001974"/>
    </source>
</evidence>
<dbReference type="EMBL" id="JAUSUC010000036">
    <property type="protein sequence ID" value="MDQ0216140.1"/>
    <property type="molecule type" value="Genomic_DNA"/>
</dbReference>